<keyword evidence="2" id="KW-1185">Reference proteome</keyword>
<organism evidence="1 2">
    <name type="scientific">Cardiocondyla obscurior</name>
    <dbReference type="NCBI Taxonomy" id="286306"/>
    <lineage>
        <taxon>Eukaryota</taxon>
        <taxon>Metazoa</taxon>
        <taxon>Ecdysozoa</taxon>
        <taxon>Arthropoda</taxon>
        <taxon>Hexapoda</taxon>
        <taxon>Insecta</taxon>
        <taxon>Pterygota</taxon>
        <taxon>Neoptera</taxon>
        <taxon>Endopterygota</taxon>
        <taxon>Hymenoptera</taxon>
        <taxon>Apocrita</taxon>
        <taxon>Aculeata</taxon>
        <taxon>Formicoidea</taxon>
        <taxon>Formicidae</taxon>
        <taxon>Myrmicinae</taxon>
        <taxon>Cardiocondyla</taxon>
    </lineage>
</organism>
<evidence type="ECO:0000313" key="1">
    <source>
        <dbReference type="EMBL" id="KAL0133764.1"/>
    </source>
</evidence>
<dbReference type="AlphaFoldDB" id="A0AAW2H2Q5"/>
<proteinExistence type="predicted"/>
<accession>A0AAW2H2Q5</accession>
<evidence type="ECO:0000313" key="2">
    <source>
        <dbReference type="Proteomes" id="UP001430953"/>
    </source>
</evidence>
<sequence>MMEFFTRKFIIHVVSRSVRFPYDYASPARNSLQLFSMAFLIPRRARRGLHLAETTTGIFTKRFEISKNLSQPSRTAGGILQLHVRM</sequence>
<comment type="caution">
    <text evidence="1">The sequence shown here is derived from an EMBL/GenBank/DDBJ whole genome shotgun (WGS) entry which is preliminary data.</text>
</comment>
<dbReference type="Proteomes" id="UP001430953">
    <property type="component" value="Unassembled WGS sequence"/>
</dbReference>
<name>A0AAW2H2Q5_9HYME</name>
<dbReference type="EMBL" id="JADYXP020000001">
    <property type="protein sequence ID" value="KAL0133764.1"/>
    <property type="molecule type" value="Genomic_DNA"/>
</dbReference>
<reference evidence="1 2" key="1">
    <citation type="submission" date="2023-03" db="EMBL/GenBank/DDBJ databases">
        <title>High recombination rates correlate with genetic variation in Cardiocondyla obscurior ants.</title>
        <authorList>
            <person name="Errbii M."/>
        </authorList>
    </citation>
    <scope>NUCLEOTIDE SEQUENCE [LARGE SCALE GENOMIC DNA]</scope>
    <source>
        <strain evidence="1">Alpha-2009</strain>
        <tissue evidence="1">Whole body</tissue>
    </source>
</reference>
<gene>
    <name evidence="1" type="ORF">PUN28_001021</name>
</gene>
<protein>
    <submittedName>
        <fullName evidence="1">Uncharacterized protein</fullName>
    </submittedName>
</protein>